<evidence type="ECO:0000259" key="8">
    <source>
        <dbReference type="Pfam" id="PF15276"/>
    </source>
</evidence>
<feature type="region of interest" description="Disordered" evidence="7">
    <location>
        <begin position="1440"/>
        <end position="1570"/>
    </location>
</feature>
<feature type="compositionally biased region" description="Basic and acidic residues" evidence="7">
    <location>
        <begin position="895"/>
        <end position="912"/>
    </location>
</feature>
<feature type="compositionally biased region" description="Basic and acidic residues" evidence="7">
    <location>
        <begin position="1241"/>
        <end position="1286"/>
    </location>
</feature>
<feature type="compositionally biased region" description="Basic and acidic residues" evidence="7">
    <location>
        <begin position="1469"/>
        <end position="1479"/>
    </location>
</feature>
<sequence length="1570" mass="170141">MSPFFELYQISKQALDTKSPWKTQGGKPMTPVPGRGSEKHLVTSDVGQGPVQRAPETPRSVQKKQRRSSSRVEVTATEAEPQVSMVTAPTPERVSAQPQSPTPFLQKSPKTALTPQKYSAEDVPQQILTELHSPEKPAKPTPRRRSQVTSQADVVKCEDNVKQSPRTSPRTNAGQRFKVQDILHEIESSDEGHNCSSGKKRKSGGPDMDVPTPLPKRKRVSFGGQLSPELFDKRLPPDSPLRRGASPGRRSLGLFHKPQSLLRRASAGAFLQFKASIPGSPKAAQGHVRKAKSPSPAKRTTKAKTPSPTTQKPKNPGSLNTNASPTTPLQDKLQGPKSKKSPTEHTPSRSQKGTKSSDVKERSSPRSLTAGKTISTLAKTPSPASLDQTPTVRGRFSVSRISTPSPVLPCNCVTPKIPLRRKSMKASSTKTPKGLKKGVLEVVRSRRSGASRANLKVMSSWADIVKFGQCLPQTGAVAKKPTAGGKEQKRAAAPKPKTPAKMLKSSFSTGHADSPATIVVGRAHVRSTQAFGRAPKMVTNVAIQKKDMKMDEDLTGVADMFNTPADSKQERSVSRKSRDLKTPMSDPSSVSKMSLDTPEETGEMVVSPLSVTSTCRKYNSDAVIRLLQDEQDVSFSCEPFASQIQESSSSSDAVSHHSMVTPFKQQPQVSSCLTGVKRLMKTPKQKAQPVEDLRGRLLRTPKEPKVSSDESLVGLKELLKTPKVKGEPAGDMAGIQRMKTPRVKSSPVVCSAALKRLMKSPKLKTEPTEEDLTGVQHLMKTPKQKSGPVEEMFGLKRLLKTPKEKVEPVEDLTGVKHLLKTPKVKGQLVTDKFGIKKLMKTPKQKVGDAVEDFAGVAELLEEPVTVILQEEIPEANSYPVTSESKEISSEEEDKENVRPEEDIKGSEEKMEAADVLGETQQAPTEAERAEDVLVETLIDDQSVQNGSTAAFPVTGNEESSEDGTKKDENVDDQGTVEIFSVLVKGRKGKKLLKSRDDTLLESPARKPGRGRNPKRAETDGVDNASSTVPSPVNVKRGGKTSVTSSLGRLGNFSSNLGPDSECGQVVIPVTQTLKRGRRGQPNSRAVAVEPAAGPSVSELVEQRGSQVARSGRGRRIKIDQVQTHLQEVVAQDGELQAEAGSGEVPAENEPVVPAVKPGRGRKTKQETSQNEVKEVQETESKLHAVPSAKGSSQTPLVKSGRGRRVTEAAARVESEKPLTVRPRRGRKAGQEQLPCEADVMVEDKPNTEPEVKAEKSSEFRSGRGRKAKGEGSVEPIKEGTKAEEQGRALAGKSGRGRRAAAPVEVELSAEAPAKRNRRVRCEPNLYTSTKESKQSQNTDVPPETPSVEPEKNLNRRGTKTLETKAVSTCDSSNGVVKRGRARPPRKVRVADVETVNDNTEQSHTALSIPTASKKSVKWDPDLCIKEVATVVVQEDLQKPALESKTAKRGRSAKKPNPPLTMVPEAGDCQMKESKAEPLKETGSSVPRRGRKRNVVMDEDVISDPKNSQIPSPPKKTRGRACRTTSRAKAEDQAGGSTLEVPKPMRGRRKVQEEVEDSSFAVDARKTAPGE</sequence>
<evidence type="ECO:0000256" key="4">
    <source>
        <dbReference type="ARBA" id="ARBA00022843"/>
    </source>
</evidence>
<dbReference type="InterPro" id="IPR012568">
    <property type="entry name" value="KI67R"/>
</dbReference>
<feature type="region of interest" description="Disordered" evidence="7">
    <location>
        <begin position="990"/>
        <end position="1111"/>
    </location>
</feature>
<evidence type="ECO:0000256" key="6">
    <source>
        <dbReference type="ARBA" id="ARBA00023306"/>
    </source>
</evidence>
<feature type="compositionally biased region" description="Basic and acidic residues" evidence="7">
    <location>
        <begin position="689"/>
        <end position="708"/>
    </location>
</feature>
<dbReference type="Ensembl" id="ENSDCDT00010047849.1">
    <property type="protein sequence ID" value="ENSDCDP00010038243.1"/>
    <property type="gene ID" value="ENSDCDG00010024758.1"/>
</dbReference>
<dbReference type="PANTHER" id="PTHR21603">
    <property type="entry name" value="ANTIGEN KI-67-LIKE PROTEIN"/>
    <property type="match status" value="1"/>
</dbReference>
<dbReference type="Pfam" id="PF08065">
    <property type="entry name" value="KI67R"/>
    <property type="match status" value="1"/>
</dbReference>
<dbReference type="Pfam" id="PF15276">
    <property type="entry name" value="PP1_bind"/>
    <property type="match status" value="1"/>
</dbReference>
<accession>A0AAY4CYN5</accession>
<dbReference type="InterPro" id="IPR029334">
    <property type="entry name" value="PP1-bd"/>
</dbReference>
<feature type="compositionally biased region" description="Basic and acidic residues" evidence="7">
    <location>
        <begin position="1204"/>
        <end position="1218"/>
    </location>
</feature>
<keyword evidence="2" id="KW-1017">Isopeptide bond</keyword>
<keyword evidence="10" id="KW-1185">Reference proteome</keyword>
<feature type="compositionally biased region" description="Basic and acidic residues" evidence="7">
    <location>
        <begin position="1171"/>
        <end position="1182"/>
    </location>
</feature>
<feature type="region of interest" description="Disordered" evidence="7">
    <location>
        <begin position="679"/>
        <end position="747"/>
    </location>
</feature>
<feature type="region of interest" description="Disordered" evidence="7">
    <location>
        <begin position="476"/>
        <end position="509"/>
    </location>
</feature>
<feature type="compositionally biased region" description="Polar residues" evidence="7">
    <location>
        <begin position="1365"/>
        <end position="1374"/>
    </location>
</feature>
<feature type="compositionally biased region" description="Polar residues" evidence="7">
    <location>
        <begin position="1395"/>
        <end position="1406"/>
    </location>
</feature>
<protein>
    <recommendedName>
        <fullName evidence="8">PP1-binding domain-containing protein</fullName>
    </recommendedName>
</protein>
<feature type="compositionally biased region" description="Polar residues" evidence="7">
    <location>
        <begin position="303"/>
        <end position="329"/>
    </location>
</feature>
<dbReference type="SMART" id="SM01295">
    <property type="entry name" value="K167R"/>
    <property type="match status" value="1"/>
</dbReference>
<keyword evidence="6" id="KW-0131">Cell cycle</keyword>
<comment type="subcellular location">
    <subcellularLocation>
        <location evidence="1">Nucleus</location>
    </subcellularLocation>
</comment>
<dbReference type="PANTHER" id="PTHR21603:SF17">
    <property type="entry name" value="PROLIFERATION MARKER PROTEIN KI-67"/>
    <property type="match status" value="1"/>
</dbReference>
<feature type="compositionally biased region" description="Polar residues" evidence="7">
    <location>
        <begin position="162"/>
        <end position="174"/>
    </location>
</feature>
<feature type="region of interest" description="Disordered" evidence="7">
    <location>
        <begin position="559"/>
        <end position="605"/>
    </location>
</feature>
<dbReference type="GO" id="GO:0005634">
    <property type="term" value="C:nucleus"/>
    <property type="evidence" value="ECO:0007669"/>
    <property type="project" value="UniProtKB-SubCell"/>
</dbReference>
<feature type="compositionally biased region" description="Basic and acidic residues" evidence="7">
    <location>
        <begin position="355"/>
        <end position="364"/>
    </location>
</feature>
<dbReference type="GO" id="GO:0005694">
    <property type="term" value="C:chromosome"/>
    <property type="evidence" value="ECO:0007669"/>
    <property type="project" value="TreeGrafter"/>
</dbReference>
<evidence type="ECO:0000256" key="2">
    <source>
        <dbReference type="ARBA" id="ARBA00022499"/>
    </source>
</evidence>
<reference evidence="9" key="2">
    <citation type="submission" date="2025-09" db="UniProtKB">
        <authorList>
            <consortium name="Ensembl"/>
        </authorList>
    </citation>
    <scope>IDENTIFICATION</scope>
</reference>
<keyword evidence="5" id="KW-0539">Nucleus</keyword>
<feature type="compositionally biased region" description="Polar residues" evidence="7">
    <location>
        <begin position="365"/>
        <end position="391"/>
    </location>
</feature>
<feature type="region of interest" description="Disordered" evidence="7">
    <location>
        <begin position="760"/>
        <end position="791"/>
    </location>
</feature>
<feature type="region of interest" description="Disordered" evidence="7">
    <location>
        <begin position="869"/>
        <end position="975"/>
    </location>
</feature>
<feature type="compositionally biased region" description="Low complexity" evidence="7">
    <location>
        <begin position="491"/>
        <end position="501"/>
    </location>
</feature>
<keyword evidence="4" id="KW-0832">Ubl conjugation</keyword>
<evidence type="ECO:0000313" key="9">
    <source>
        <dbReference type="Ensembl" id="ENSDCDP00010038243.1"/>
    </source>
</evidence>
<evidence type="ECO:0000256" key="7">
    <source>
        <dbReference type="SAM" id="MobiDB-lite"/>
    </source>
</evidence>
<organism evidence="9 10">
    <name type="scientific">Denticeps clupeoides</name>
    <name type="common">denticle herring</name>
    <dbReference type="NCBI Taxonomy" id="299321"/>
    <lineage>
        <taxon>Eukaryota</taxon>
        <taxon>Metazoa</taxon>
        <taxon>Chordata</taxon>
        <taxon>Craniata</taxon>
        <taxon>Vertebrata</taxon>
        <taxon>Euteleostomi</taxon>
        <taxon>Actinopterygii</taxon>
        <taxon>Neopterygii</taxon>
        <taxon>Teleostei</taxon>
        <taxon>Clupei</taxon>
        <taxon>Clupeiformes</taxon>
        <taxon>Denticipitoidei</taxon>
        <taxon>Denticipitidae</taxon>
        <taxon>Denticeps</taxon>
    </lineage>
</organism>
<feature type="compositionally biased region" description="Basic and acidic residues" evidence="7">
    <location>
        <begin position="178"/>
        <end position="193"/>
    </location>
</feature>
<dbReference type="GO" id="GO:0051983">
    <property type="term" value="P:regulation of chromosome segregation"/>
    <property type="evidence" value="ECO:0007669"/>
    <property type="project" value="TreeGrafter"/>
</dbReference>
<feature type="compositionally biased region" description="Basic residues" evidence="7">
    <location>
        <begin position="1377"/>
        <end position="1387"/>
    </location>
</feature>
<evidence type="ECO:0000256" key="3">
    <source>
        <dbReference type="ARBA" id="ARBA00022553"/>
    </source>
</evidence>
<feature type="compositionally biased region" description="Polar residues" evidence="7">
    <location>
        <begin position="939"/>
        <end position="948"/>
    </location>
</feature>
<dbReference type="GeneTree" id="ENSGT00940000154352"/>
<feature type="domain" description="PP1-binding" evidence="8">
    <location>
        <begin position="216"/>
        <end position="251"/>
    </location>
</feature>
<feature type="compositionally biased region" description="Polar residues" evidence="7">
    <location>
        <begin position="1040"/>
        <end position="1057"/>
    </location>
</feature>
<dbReference type="Proteomes" id="UP000694580">
    <property type="component" value="Unplaced"/>
</dbReference>
<feature type="compositionally biased region" description="Polar residues" evidence="7">
    <location>
        <begin position="585"/>
        <end position="594"/>
    </location>
</feature>
<feature type="region of interest" description="Disordered" evidence="7">
    <location>
        <begin position="277"/>
        <end position="408"/>
    </location>
</feature>
<feature type="region of interest" description="Disordered" evidence="7">
    <location>
        <begin position="15"/>
        <end position="257"/>
    </location>
</feature>
<evidence type="ECO:0000256" key="5">
    <source>
        <dbReference type="ARBA" id="ARBA00023242"/>
    </source>
</evidence>
<feature type="compositionally biased region" description="Basic and acidic residues" evidence="7">
    <location>
        <begin position="717"/>
        <end position="728"/>
    </location>
</feature>
<feature type="compositionally biased region" description="Polar residues" evidence="7">
    <location>
        <begin position="96"/>
        <end position="117"/>
    </location>
</feature>
<name>A0AAY4CYN5_9TELE</name>
<feature type="compositionally biased region" description="Polar residues" evidence="7">
    <location>
        <begin position="1325"/>
        <end position="1339"/>
    </location>
</feature>
<keyword evidence="3" id="KW-0597">Phosphoprotein</keyword>
<feature type="region of interest" description="Disordered" evidence="7">
    <location>
        <begin position="1135"/>
        <end position="1406"/>
    </location>
</feature>
<proteinExistence type="predicted"/>
<dbReference type="GO" id="GO:0007088">
    <property type="term" value="P:regulation of mitotic nuclear division"/>
    <property type="evidence" value="ECO:0007669"/>
    <property type="project" value="TreeGrafter"/>
</dbReference>
<evidence type="ECO:0000313" key="10">
    <source>
        <dbReference type="Proteomes" id="UP000694580"/>
    </source>
</evidence>
<evidence type="ECO:0000256" key="1">
    <source>
        <dbReference type="ARBA" id="ARBA00004123"/>
    </source>
</evidence>
<feature type="compositionally biased region" description="Basic and acidic residues" evidence="7">
    <location>
        <begin position="567"/>
        <end position="581"/>
    </location>
</feature>
<feature type="compositionally biased region" description="Low complexity" evidence="7">
    <location>
        <begin position="1143"/>
        <end position="1157"/>
    </location>
</feature>
<reference evidence="9" key="1">
    <citation type="submission" date="2025-08" db="UniProtKB">
        <authorList>
            <consortium name="Ensembl"/>
        </authorList>
    </citation>
    <scope>IDENTIFICATION</scope>
</reference>